<keyword evidence="1 2" id="KW-0238">DNA-binding</keyword>
<dbReference type="InterPro" id="IPR050109">
    <property type="entry name" value="HTH-type_TetR-like_transc_reg"/>
</dbReference>
<dbReference type="GO" id="GO:0003677">
    <property type="term" value="F:DNA binding"/>
    <property type="evidence" value="ECO:0007669"/>
    <property type="project" value="UniProtKB-UniRule"/>
</dbReference>
<feature type="region of interest" description="Disordered" evidence="3">
    <location>
        <begin position="1"/>
        <end position="22"/>
    </location>
</feature>
<feature type="compositionally biased region" description="Low complexity" evidence="3">
    <location>
        <begin position="1"/>
        <end position="12"/>
    </location>
</feature>
<dbReference type="OrthoDB" id="2356263at2"/>
<dbReference type="RefSeq" id="WP_138576922.1">
    <property type="nucleotide sequence ID" value="NZ_CP040821.1"/>
</dbReference>
<accession>A0A5B8G0J3</accession>
<protein>
    <submittedName>
        <fullName evidence="5">TetR family transcriptional regulator</fullName>
    </submittedName>
</protein>
<keyword evidence="6" id="KW-1185">Reference proteome</keyword>
<dbReference type="PANTHER" id="PTHR30328">
    <property type="entry name" value="TRANSCRIPTIONAL REPRESSOR"/>
    <property type="match status" value="1"/>
</dbReference>
<dbReference type="EMBL" id="CP040821">
    <property type="protein sequence ID" value="QDL94636.1"/>
    <property type="molecule type" value="Genomic_DNA"/>
</dbReference>
<dbReference type="PROSITE" id="PS50977">
    <property type="entry name" value="HTH_TETR_2"/>
    <property type="match status" value="1"/>
</dbReference>
<feature type="DNA-binding region" description="H-T-H motif" evidence="2">
    <location>
        <begin position="46"/>
        <end position="65"/>
    </location>
</feature>
<organism evidence="5 6">
    <name type="scientific">Paroceanicella profunda</name>
    <dbReference type="NCBI Taxonomy" id="2579971"/>
    <lineage>
        <taxon>Bacteria</taxon>
        <taxon>Pseudomonadati</taxon>
        <taxon>Pseudomonadota</taxon>
        <taxon>Alphaproteobacteria</taxon>
        <taxon>Rhodobacterales</taxon>
        <taxon>Paracoccaceae</taxon>
        <taxon>Paroceanicella</taxon>
    </lineage>
</organism>
<evidence type="ECO:0000313" key="6">
    <source>
        <dbReference type="Proteomes" id="UP000305888"/>
    </source>
</evidence>
<keyword evidence="5" id="KW-0614">Plasmid</keyword>
<dbReference type="InterPro" id="IPR036271">
    <property type="entry name" value="Tet_transcr_reg_TetR-rel_C_sf"/>
</dbReference>
<evidence type="ECO:0000256" key="3">
    <source>
        <dbReference type="SAM" id="MobiDB-lite"/>
    </source>
</evidence>
<geneLocation type="plasmid" evidence="6">
    <name>pd4m1c</name>
</geneLocation>
<dbReference type="Proteomes" id="UP000305888">
    <property type="component" value="Plasmid pD4M1C"/>
</dbReference>
<evidence type="ECO:0000256" key="2">
    <source>
        <dbReference type="PROSITE-ProRule" id="PRU00335"/>
    </source>
</evidence>
<evidence type="ECO:0000259" key="4">
    <source>
        <dbReference type="PROSITE" id="PS50977"/>
    </source>
</evidence>
<dbReference type="Gene3D" id="1.10.357.10">
    <property type="entry name" value="Tetracycline Repressor, domain 2"/>
    <property type="match status" value="1"/>
</dbReference>
<feature type="domain" description="HTH tetR-type" evidence="4">
    <location>
        <begin position="23"/>
        <end position="83"/>
    </location>
</feature>
<reference evidence="5 6" key="1">
    <citation type="submission" date="2019-06" db="EMBL/GenBank/DDBJ databases">
        <title>Genome sequence of Rhodobacteraceae bacterium D4M1.</title>
        <authorList>
            <person name="Cao J."/>
        </authorList>
    </citation>
    <scope>NUCLEOTIDE SEQUENCE [LARGE SCALE GENOMIC DNA]</scope>
    <source>
        <strain evidence="5 6">D4M1</strain>
        <plasmid evidence="6">pd4m1c</plasmid>
    </source>
</reference>
<dbReference type="InterPro" id="IPR001647">
    <property type="entry name" value="HTH_TetR"/>
</dbReference>
<dbReference type="InterPro" id="IPR041474">
    <property type="entry name" value="NicS_C"/>
</dbReference>
<dbReference type="Pfam" id="PF17938">
    <property type="entry name" value="TetR_C_29"/>
    <property type="match status" value="1"/>
</dbReference>
<dbReference type="AlphaFoldDB" id="A0A5B8G0J3"/>
<dbReference type="Pfam" id="PF00440">
    <property type="entry name" value="TetR_N"/>
    <property type="match status" value="1"/>
</dbReference>
<dbReference type="KEGG" id="ppru:FDP22_22455"/>
<dbReference type="PANTHER" id="PTHR30328:SF54">
    <property type="entry name" value="HTH-TYPE TRANSCRIPTIONAL REPRESSOR SCO4008"/>
    <property type="match status" value="1"/>
</dbReference>
<sequence length="228" mass="25098">MTEAPRPAAAKPGPAPARTRDAERSRRAILEAALVEFSEAGHAGARIDAIALRAGVSKPLIYSYFGDKDALYAAALREAYVQIREGERDLDLDHKDPEDAIRALVAFTLQHYTQKPWFISMLNTENLRGGTTIRAIEDVGEIQSPLVIQLGALLERGVEAGVFRPGIDPVDLYIMIASLCYFPVSNAHTLRVVFRCPVDAPWLARRCADAQEMVLRFLRPPAPGARHA</sequence>
<dbReference type="PRINTS" id="PR00455">
    <property type="entry name" value="HTHTETR"/>
</dbReference>
<proteinExistence type="predicted"/>
<evidence type="ECO:0000313" key="5">
    <source>
        <dbReference type="EMBL" id="QDL94636.1"/>
    </source>
</evidence>
<dbReference type="SUPFAM" id="SSF48498">
    <property type="entry name" value="Tetracyclin repressor-like, C-terminal domain"/>
    <property type="match status" value="1"/>
</dbReference>
<dbReference type="SUPFAM" id="SSF46689">
    <property type="entry name" value="Homeodomain-like"/>
    <property type="match status" value="1"/>
</dbReference>
<name>A0A5B8G0J3_9RHOB</name>
<gene>
    <name evidence="5" type="ORF">FDP22_22455</name>
</gene>
<evidence type="ECO:0000256" key="1">
    <source>
        <dbReference type="ARBA" id="ARBA00023125"/>
    </source>
</evidence>
<dbReference type="InterPro" id="IPR009057">
    <property type="entry name" value="Homeodomain-like_sf"/>
</dbReference>